<dbReference type="InterPro" id="IPR050598">
    <property type="entry name" value="AminoAcid_Transporter"/>
</dbReference>
<organism evidence="6 7">
    <name type="scientific">Stichopus japonicus</name>
    <name type="common">Sea cucumber</name>
    <dbReference type="NCBI Taxonomy" id="307972"/>
    <lineage>
        <taxon>Eukaryota</taxon>
        <taxon>Metazoa</taxon>
        <taxon>Echinodermata</taxon>
        <taxon>Eleutherozoa</taxon>
        <taxon>Echinozoa</taxon>
        <taxon>Holothuroidea</taxon>
        <taxon>Aspidochirotacea</taxon>
        <taxon>Aspidochirotida</taxon>
        <taxon>Stichopodidae</taxon>
        <taxon>Apostichopus</taxon>
    </lineage>
</organism>
<feature type="transmembrane region" description="Helical" evidence="5">
    <location>
        <begin position="275"/>
        <end position="298"/>
    </location>
</feature>
<dbReference type="GO" id="GO:0016020">
    <property type="term" value="C:membrane"/>
    <property type="evidence" value="ECO:0007669"/>
    <property type="project" value="UniProtKB-SubCell"/>
</dbReference>
<dbReference type="PIRSF" id="PIRSF006060">
    <property type="entry name" value="AA_transporter"/>
    <property type="match status" value="1"/>
</dbReference>
<keyword evidence="7" id="KW-1185">Reference proteome</keyword>
<comment type="caution">
    <text evidence="6">The sequence shown here is derived from an EMBL/GenBank/DDBJ whole genome shotgun (WGS) entry which is preliminary data.</text>
</comment>
<proteinExistence type="predicted"/>
<keyword evidence="4 5" id="KW-0472">Membrane</keyword>
<evidence type="ECO:0000256" key="2">
    <source>
        <dbReference type="ARBA" id="ARBA00022692"/>
    </source>
</evidence>
<dbReference type="Pfam" id="PF13520">
    <property type="entry name" value="AA_permease_2"/>
    <property type="match status" value="2"/>
</dbReference>
<keyword evidence="2 5" id="KW-0812">Transmembrane</keyword>
<dbReference type="PANTHER" id="PTHR11785">
    <property type="entry name" value="AMINO ACID TRANSPORTER"/>
    <property type="match status" value="1"/>
</dbReference>
<dbReference type="PANTHER" id="PTHR11785:SF375">
    <property type="entry name" value="AMINO ACID TRANSPORTER"/>
    <property type="match status" value="1"/>
</dbReference>
<dbReference type="STRING" id="307972.A0A2G8KJQ2"/>
<dbReference type="OrthoDB" id="10062876at2759"/>
<dbReference type="InterPro" id="IPR002293">
    <property type="entry name" value="AA/rel_permease1"/>
</dbReference>
<evidence type="ECO:0000256" key="3">
    <source>
        <dbReference type="ARBA" id="ARBA00022989"/>
    </source>
</evidence>
<dbReference type="EMBL" id="MRZV01000536">
    <property type="protein sequence ID" value="PIK48190.1"/>
    <property type="molecule type" value="Genomic_DNA"/>
</dbReference>
<dbReference type="Gene3D" id="1.20.1740.10">
    <property type="entry name" value="Amino acid/polyamine transporter I"/>
    <property type="match status" value="1"/>
</dbReference>
<comment type="subcellular location">
    <subcellularLocation>
        <location evidence="1">Membrane</location>
        <topology evidence="1">Multi-pass membrane protein</topology>
    </subcellularLocation>
</comment>
<evidence type="ECO:0000256" key="1">
    <source>
        <dbReference type="ARBA" id="ARBA00004141"/>
    </source>
</evidence>
<evidence type="ECO:0000256" key="5">
    <source>
        <dbReference type="SAM" id="Phobius"/>
    </source>
</evidence>
<reference evidence="6 7" key="1">
    <citation type="journal article" date="2017" name="PLoS Biol.">
        <title>The sea cucumber genome provides insights into morphological evolution and visceral regeneration.</title>
        <authorList>
            <person name="Zhang X."/>
            <person name="Sun L."/>
            <person name="Yuan J."/>
            <person name="Sun Y."/>
            <person name="Gao Y."/>
            <person name="Zhang L."/>
            <person name="Li S."/>
            <person name="Dai H."/>
            <person name="Hamel J.F."/>
            <person name="Liu C."/>
            <person name="Yu Y."/>
            <person name="Liu S."/>
            <person name="Lin W."/>
            <person name="Guo K."/>
            <person name="Jin S."/>
            <person name="Xu P."/>
            <person name="Storey K.B."/>
            <person name="Huan P."/>
            <person name="Zhang T."/>
            <person name="Zhou Y."/>
            <person name="Zhang J."/>
            <person name="Lin C."/>
            <person name="Li X."/>
            <person name="Xing L."/>
            <person name="Huo D."/>
            <person name="Sun M."/>
            <person name="Wang L."/>
            <person name="Mercier A."/>
            <person name="Li F."/>
            <person name="Yang H."/>
            <person name="Xiang J."/>
        </authorList>
    </citation>
    <scope>NUCLEOTIDE SEQUENCE [LARGE SCALE GENOMIC DNA]</scope>
    <source>
        <strain evidence="6">Shaxun</strain>
        <tissue evidence="6">Muscle</tissue>
    </source>
</reference>
<evidence type="ECO:0000313" key="6">
    <source>
        <dbReference type="EMBL" id="PIK48190.1"/>
    </source>
</evidence>
<keyword evidence="3 5" id="KW-1133">Transmembrane helix</keyword>
<feature type="transmembrane region" description="Helical" evidence="5">
    <location>
        <begin position="202"/>
        <end position="230"/>
    </location>
</feature>
<accession>A0A2G8KJQ2</accession>
<dbReference type="Proteomes" id="UP000230750">
    <property type="component" value="Unassembled WGS sequence"/>
</dbReference>
<sequence length="393" mass="44336">MNLPCQEKFGKEPPVTAGSGKVINEPPVVLIITLHITPGNTDSFHESFDTESVTWIRFPRAFYSGLFAYSGWQYLPQVTEEILNPGRNVPLSIIIATTAVTALYLLTNLAYFAVLSPFELLASESVAVIQLKVYEHGFNKTGGARQRNRECKACSQLRNIQIKKCFASSELDIELHIYQPTRSIGKYFSLQLTFGQRVLGPIWWILPIFVAVSCIGSINGGIFSSARMFFVASREGQLPVIVSMIHINKRTPLPAAACMLPVCVLMLMTDDVYSLINYLSFCRWLAIAMTVMTVPYFRWKYPDLKRPFKVPLVLAILFALCAVFMVVASILSAFYEFLIGLLITVAGIPVYAVCVWWQSKPAWWNQVMEKSTVWMQKLLLVVPQERATYVKNF</sequence>
<dbReference type="GO" id="GO:0015179">
    <property type="term" value="F:L-amino acid transmembrane transporter activity"/>
    <property type="evidence" value="ECO:0007669"/>
    <property type="project" value="TreeGrafter"/>
</dbReference>
<evidence type="ECO:0000256" key="4">
    <source>
        <dbReference type="ARBA" id="ARBA00023136"/>
    </source>
</evidence>
<feature type="transmembrane region" description="Helical" evidence="5">
    <location>
        <begin position="91"/>
        <end position="114"/>
    </location>
</feature>
<feature type="transmembrane region" description="Helical" evidence="5">
    <location>
        <begin position="310"/>
        <end position="331"/>
    </location>
</feature>
<evidence type="ECO:0000313" key="7">
    <source>
        <dbReference type="Proteomes" id="UP000230750"/>
    </source>
</evidence>
<feature type="transmembrane region" description="Helical" evidence="5">
    <location>
        <begin position="337"/>
        <end position="357"/>
    </location>
</feature>
<dbReference type="AlphaFoldDB" id="A0A2G8KJQ2"/>
<protein>
    <submittedName>
        <fullName evidence="6">Putative cystine/glutamate transporter</fullName>
    </submittedName>
</protein>
<gene>
    <name evidence="6" type="ORF">BSL78_14933</name>
</gene>
<name>A0A2G8KJQ2_STIJA</name>